<feature type="compositionally biased region" description="Acidic residues" evidence="1">
    <location>
        <begin position="43"/>
        <end position="55"/>
    </location>
</feature>
<accession>A0A8S3X5F1</accession>
<name>A0A8S3X5F1_PARAO</name>
<keyword evidence="3" id="KW-1185">Reference proteome</keyword>
<comment type="caution">
    <text evidence="2">The sequence shown here is derived from an EMBL/GenBank/DDBJ whole genome shotgun (WGS) entry which is preliminary data.</text>
</comment>
<evidence type="ECO:0000313" key="3">
    <source>
        <dbReference type="Proteomes" id="UP000691718"/>
    </source>
</evidence>
<feature type="compositionally biased region" description="Acidic residues" evidence="1">
    <location>
        <begin position="14"/>
        <end position="35"/>
    </location>
</feature>
<feature type="region of interest" description="Disordered" evidence="1">
    <location>
        <begin position="1"/>
        <end position="71"/>
    </location>
</feature>
<gene>
    <name evidence="2" type="ORF">PAPOLLO_LOCUS14066</name>
</gene>
<protein>
    <submittedName>
        <fullName evidence="2">(apollo) hypothetical protein</fullName>
    </submittedName>
</protein>
<organism evidence="2 3">
    <name type="scientific">Parnassius apollo</name>
    <name type="common">Apollo butterfly</name>
    <name type="synonym">Papilio apollo</name>
    <dbReference type="NCBI Taxonomy" id="110799"/>
    <lineage>
        <taxon>Eukaryota</taxon>
        <taxon>Metazoa</taxon>
        <taxon>Ecdysozoa</taxon>
        <taxon>Arthropoda</taxon>
        <taxon>Hexapoda</taxon>
        <taxon>Insecta</taxon>
        <taxon>Pterygota</taxon>
        <taxon>Neoptera</taxon>
        <taxon>Endopterygota</taxon>
        <taxon>Lepidoptera</taxon>
        <taxon>Glossata</taxon>
        <taxon>Ditrysia</taxon>
        <taxon>Papilionoidea</taxon>
        <taxon>Papilionidae</taxon>
        <taxon>Parnassiinae</taxon>
        <taxon>Parnassini</taxon>
        <taxon>Parnassius</taxon>
        <taxon>Parnassius</taxon>
    </lineage>
</organism>
<sequence>MSLSQEERIRNWLEEDSDEDVIGGEDDEEGGDEIEPQISEHETDTEEECDSEPEAITENQNIGSSSEDDVPLSHLQTSQCYVVHRKLRNGRTEVIYRWRKQPPPPTCRTRSQNIVTHLPGPKAICRGADTAEKAWILLFSKECGHPSVKIIGLEINKDLILATDIAYNIYSSNVLRFM</sequence>
<dbReference type="AlphaFoldDB" id="A0A8S3X5F1"/>
<reference evidence="2" key="1">
    <citation type="submission" date="2021-04" db="EMBL/GenBank/DDBJ databases">
        <authorList>
            <person name="Tunstrom K."/>
        </authorList>
    </citation>
    <scope>NUCLEOTIDE SEQUENCE</scope>
</reference>
<dbReference type="Proteomes" id="UP000691718">
    <property type="component" value="Unassembled WGS sequence"/>
</dbReference>
<dbReference type="EMBL" id="CAJQZP010000953">
    <property type="protein sequence ID" value="CAG5002447.1"/>
    <property type="molecule type" value="Genomic_DNA"/>
</dbReference>
<evidence type="ECO:0000313" key="2">
    <source>
        <dbReference type="EMBL" id="CAG5002447.1"/>
    </source>
</evidence>
<dbReference type="OrthoDB" id="10057959at2759"/>
<feature type="compositionally biased region" description="Basic and acidic residues" evidence="1">
    <location>
        <begin position="1"/>
        <end position="13"/>
    </location>
</feature>
<proteinExistence type="predicted"/>
<evidence type="ECO:0000256" key="1">
    <source>
        <dbReference type="SAM" id="MobiDB-lite"/>
    </source>
</evidence>